<dbReference type="EMBL" id="JANPWB010000001">
    <property type="protein sequence ID" value="KAJ1219244.1"/>
    <property type="molecule type" value="Genomic_DNA"/>
</dbReference>
<sequence>MPEELSCATLRSCWGAPRWWRSGLRQSAHVLDHELVQQEDALNTLQRQIDNGVASEAESRVVHGRISAL</sequence>
<proteinExistence type="predicted"/>
<dbReference type="AlphaFoldDB" id="A0AAV7WYM3"/>
<keyword evidence="2" id="KW-1185">Reference proteome</keyword>
<accession>A0AAV7WYM3</accession>
<comment type="caution">
    <text evidence="1">The sequence shown here is derived from an EMBL/GenBank/DDBJ whole genome shotgun (WGS) entry which is preliminary data.</text>
</comment>
<organism evidence="1 2">
    <name type="scientific">Pleurodeles waltl</name>
    <name type="common">Iberian ribbed newt</name>
    <dbReference type="NCBI Taxonomy" id="8319"/>
    <lineage>
        <taxon>Eukaryota</taxon>
        <taxon>Metazoa</taxon>
        <taxon>Chordata</taxon>
        <taxon>Craniata</taxon>
        <taxon>Vertebrata</taxon>
        <taxon>Euteleostomi</taxon>
        <taxon>Amphibia</taxon>
        <taxon>Batrachia</taxon>
        <taxon>Caudata</taxon>
        <taxon>Salamandroidea</taxon>
        <taxon>Salamandridae</taxon>
        <taxon>Pleurodelinae</taxon>
        <taxon>Pleurodeles</taxon>
    </lineage>
</organism>
<dbReference type="Proteomes" id="UP001066276">
    <property type="component" value="Chromosome 1_1"/>
</dbReference>
<reference evidence="1" key="1">
    <citation type="journal article" date="2022" name="bioRxiv">
        <title>Sequencing and chromosome-scale assembly of the giantPleurodeles waltlgenome.</title>
        <authorList>
            <person name="Brown T."/>
            <person name="Elewa A."/>
            <person name="Iarovenko S."/>
            <person name="Subramanian E."/>
            <person name="Araus A.J."/>
            <person name="Petzold A."/>
            <person name="Susuki M."/>
            <person name="Suzuki K.-i.T."/>
            <person name="Hayashi T."/>
            <person name="Toyoda A."/>
            <person name="Oliveira C."/>
            <person name="Osipova E."/>
            <person name="Leigh N.D."/>
            <person name="Simon A."/>
            <person name="Yun M.H."/>
        </authorList>
    </citation>
    <scope>NUCLEOTIDE SEQUENCE</scope>
    <source>
        <strain evidence="1">20211129_DDA</strain>
        <tissue evidence="1">Liver</tissue>
    </source>
</reference>
<gene>
    <name evidence="1" type="ORF">NDU88_006813</name>
</gene>
<name>A0AAV7WYM3_PLEWA</name>
<evidence type="ECO:0000313" key="1">
    <source>
        <dbReference type="EMBL" id="KAJ1219244.1"/>
    </source>
</evidence>
<evidence type="ECO:0000313" key="2">
    <source>
        <dbReference type="Proteomes" id="UP001066276"/>
    </source>
</evidence>
<protein>
    <submittedName>
        <fullName evidence="1">Uncharacterized protein</fullName>
    </submittedName>
</protein>